<evidence type="ECO:0000256" key="10">
    <source>
        <dbReference type="RuleBase" id="RU363034"/>
    </source>
</evidence>
<keyword evidence="2" id="KW-0677">Repeat</keyword>
<dbReference type="Pfam" id="PF00431">
    <property type="entry name" value="CUB"/>
    <property type="match status" value="2"/>
</dbReference>
<feature type="domain" description="CUB" evidence="12">
    <location>
        <begin position="26"/>
        <end position="136"/>
    </location>
</feature>
<dbReference type="AlphaFoldDB" id="A0ABD3UDD3"/>
<evidence type="ECO:0000259" key="12">
    <source>
        <dbReference type="PROSITE" id="PS01180"/>
    </source>
</evidence>
<feature type="disulfide bond" evidence="7">
    <location>
        <begin position="461"/>
        <end position="476"/>
    </location>
</feature>
<dbReference type="FunFam" id="2.60.120.290:FF:000013">
    <property type="entry name" value="Membrane frizzled-related protein"/>
    <property type="match status" value="1"/>
</dbReference>
<dbReference type="FunFam" id="2.40.10.10:FF:000003">
    <property type="entry name" value="Transmembrane serine protease 3"/>
    <property type="match status" value="1"/>
</dbReference>
<dbReference type="InterPro" id="IPR001254">
    <property type="entry name" value="Trypsin_dom"/>
</dbReference>
<evidence type="ECO:0000256" key="8">
    <source>
        <dbReference type="PIRSR" id="PIRSR001155-4"/>
    </source>
</evidence>
<dbReference type="CDD" id="cd00041">
    <property type="entry name" value="CUB"/>
    <property type="match status" value="2"/>
</dbReference>
<dbReference type="InterPro" id="IPR009003">
    <property type="entry name" value="Peptidase_S1_PA"/>
</dbReference>
<feature type="active site" description="Charge relay system" evidence="6">
    <location>
        <position position="396"/>
    </location>
</feature>
<sequence length="543" mass="58399">MMQSFIVFFAVFVAATSAASTVYNTCGGTFTSTSGVLTSPNYPAHYDNNLACEWVIQTGASISLTFTNFEIEGSYVGNNYCPYDSVKLYNGNTLINEYCGNLSPFTITASSGTMRIVLTTDGSITHKGFYATWGDAPQTTPAPATTPGSTGCGGTFPQIPGEITSPNFPSNYGNNLNCIYNIPGDGNLMYMVFPSFNVETGSGCTYDYVAIYETSGTNDVLLGRFCGTSVSSVEGRSFKVVFSTDSSVVATGFRATFQHVTCASKGGTCQSSCDAGDEINNEFPCASGVCCFKPVLPDDVCGKVSYSRIVGGSETKEHTWPWQVSLQTSSNFHFCGGSLISDQWVITAAHCVDGGVAKVVLGEHDRRTSSGRELALSVSRIIPHESYSSGAPYPNDIALLKLSQKVTFSSSMSPACIPKTDTEFDTNTDECWISGWGDTKGTGNENLLNELKVNLTPRSSCRNMWSVEYILDTHICVGNGDIGACNGDSGGPLSCRQPTDPRWFLAGATSWGYSGCQQAGYPNVYTRVSQYRRWIETHIRQDS</sequence>
<feature type="binding site" evidence="8">
    <location>
        <position position="245"/>
    </location>
    <ligand>
        <name>Ca(2+)</name>
        <dbReference type="ChEBI" id="CHEBI:29108"/>
        <label>3</label>
    </ligand>
</feature>
<dbReference type="Pfam" id="PF00089">
    <property type="entry name" value="Trypsin"/>
    <property type="match status" value="1"/>
</dbReference>
<evidence type="ECO:0000313" key="14">
    <source>
        <dbReference type="EMBL" id="KAL3847415.1"/>
    </source>
</evidence>
<dbReference type="InterPro" id="IPR035914">
    <property type="entry name" value="Sperma_CUB_dom_sf"/>
</dbReference>
<dbReference type="GO" id="GO:0009566">
    <property type="term" value="P:fertilization"/>
    <property type="evidence" value="ECO:0007669"/>
    <property type="project" value="UniProtKB-ARBA"/>
</dbReference>
<evidence type="ECO:0000256" key="7">
    <source>
        <dbReference type="PIRSR" id="PIRSR001155-2"/>
    </source>
</evidence>
<dbReference type="PANTHER" id="PTHR24252">
    <property type="entry name" value="ACROSIN-RELATED"/>
    <property type="match status" value="1"/>
</dbReference>
<feature type="chain" id="PRO_5044776552" evidence="11">
    <location>
        <begin position="19"/>
        <end position="543"/>
    </location>
</feature>
<organism evidence="14 15">
    <name type="scientific">Sinanodonta woodiana</name>
    <name type="common">Chinese pond mussel</name>
    <name type="synonym">Anodonta woodiana</name>
    <dbReference type="NCBI Taxonomy" id="1069815"/>
    <lineage>
        <taxon>Eukaryota</taxon>
        <taxon>Metazoa</taxon>
        <taxon>Spiralia</taxon>
        <taxon>Lophotrochozoa</taxon>
        <taxon>Mollusca</taxon>
        <taxon>Bivalvia</taxon>
        <taxon>Autobranchia</taxon>
        <taxon>Heteroconchia</taxon>
        <taxon>Palaeoheterodonta</taxon>
        <taxon>Unionida</taxon>
        <taxon>Unionoidea</taxon>
        <taxon>Unionidae</taxon>
        <taxon>Unioninae</taxon>
        <taxon>Sinanodonta</taxon>
    </lineage>
</organism>
<feature type="signal peptide" evidence="11">
    <location>
        <begin position="1"/>
        <end position="18"/>
    </location>
</feature>
<evidence type="ECO:0000256" key="5">
    <source>
        <dbReference type="ARBA" id="ARBA00023157"/>
    </source>
</evidence>
<dbReference type="InterPro" id="IPR033116">
    <property type="entry name" value="TRYPSIN_SER"/>
</dbReference>
<feature type="disulfide bond" evidence="7">
    <location>
        <begin position="152"/>
        <end position="178"/>
    </location>
</feature>
<dbReference type="EMBL" id="JBJQND010000016">
    <property type="protein sequence ID" value="KAL3847415.1"/>
    <property type="molecule type" value="Genomic_DNA"/>
</dbReference>
<comment type="caution">
    <text evidence="14">The sequence shown here is derived from an EMBL/GenBank/DDBJ whole genome shotgun (WGS) entry which is preliminary data.</text>
</comment>
<feature type="binding site" evidence="8">
    <location>
        <position position="72"/>
    </location>
    <ligand>
        <name>Ca(2+)</name>
        <dbReference type="ChEBI" id="CHEBI:29108"/>
        <label>1</label>
    </ligand>
</feature>
<feature type="active site" description="Charge relay system" evidence="6">
    <location>
        <position position="489"/>
    </location>
</feature>
<feature type="binding site" evidence="8">
    <location>
        <position position="247"/>
    </location>
    <ligand>
        <name>Ca(2+)</name>
        <dbReference type="ChEBI" id="CHEBI:29108"/>
        <label>3</label>
    </ligand>
</feature>
<keyword evidence="4 10" id="KW-0720">Serine protease</keyword>
<gene>
    <name evidence="14" type="ORF">ACJMK2_018327</name>
</gene>
<evidence type="ECO:0000256" key="3">
    <source>
        <dbReference type="ARBA" id="ARBA00022801"/>
    </source>
</evidence>
<dbReference type="InterPro" id="IPR001314">
    <property type="entry name" value="Peptidase_S1A"/>
</dbReference>
<dbReference type="GO" id="GO:0008236">
    <property type="term" value="F:serine-type peptidase activity"/>
    <property type="evidence" value="ECO:0007669"/>
    <property type="project" value="UniProtKB-KW"/>
</dbReference>
<feature type="binding site" evidence="8">
    <location>
        <position position="199"/>
    </location>
    <ligand>
        <name>Ca(2+)</name>
        <dbReference type="ChEBI" id="CHEBI:29108"/>
        <label>3</label>
    </ligand>
</feature>
<keyword evidence="5 7" id="KW-1015">Disulfide bond</keyword>
<dbReference type="CDD" id="cd00190">
    <property type="entry name" value="Tryp_SPc"/>
    <property type="match status" value="1"/>
</dbReference>
<feature type="disulfide bond" evidence="7">
    <location>
        <begin position="81"/>
        <end position="99"/>
    </location>
</feature>
<proteinExistence type="predicted"/>
<feature type="binding site" evidence="8">
    <location>
        <position position="84"/>
    </location>
    <ligand>
        <name>Ca(2+)</name>
        <dbReference type="ChEBI" id="CHEBI:29108"/>
        <label>1</label>
    </ligand>
</feature>
<dbReference type="PROSITE" id="PS00134">
    <property type="entry name" value="TRYPSIN_HIS"/>
    <property type="match status" value="1"/>
</dbReference>
<dbReference type="PROSITE" id="PS00135">
    <property type="entry name" value="TRYPSIN_SER"/>
    <property type="match status" value="1"/>
</dbReference>
<dbReference type="PRINTS" id="PR00722">
    <property type="entry name" value="CHYMOTRYPSIN"/>
</dbReference>
<dbReference type="PANTHER" id="PTHR24252:SF7">
    <property type="entry name" value="HYALIN"/>
    <property type="match status" value="1"/>
</dbReference>
<dbReference type="Gene3D" id="2.40.10.10">
    <property type="entry name" value="Trypsin-like serine proteases"/>
    <property type="match status" value="1"/>
</dbReference>
<dbReference type="SUPFAM" id="SSF50494">
    <property type="entry name" value="Trypsin-like serine proteases"/>
    <property type="match status" value="1"/>
</dbReference>
<dbReference type="PROSITE" id="PS01180">
    <property type="entry name" value="CUB"/>
    <property type="match status" value="2"/>
</dbReference>
<dbReference type="GO" id="GO:0006508">
    <property type="term" value="P:proteolysis"/>
    <property type="evidence" value="ECO:0007669"/>
    <property type="project" value="UniProtKB-KW"/>
</dbReference>
<evidence type="ECO:0000256" key="1">
    <source>
        <dbReference type="ARBA" id="ARBA00022670"/>
    </source>
</evidence>
<feature type="disulfide bond" description="Interchain (between heavy and light chains)" evidence="7">
    <location>
        <begin position="301"/>
        <end position="416"/>
    </location>
</feature>
<keyword evidence="3 10" id="KW-0378">Hydrolase</keyword>
<feature type="binding site" evidence="8">
    <location>
        <position position="128"/>
    </location>
    <ligand>
        <name>Ca(2+)</name>
        <dbReference type="ChEBI" id="CHEBI:29108"/>
        <label>2</label>
    </ligand>
</feature>
<dbReference type="SMART" id="SM00020">
    <property type="entry name" value="Tryp_SPc"/>
    <property type="match status" value="1"/>
</dbReference>
<evidence type="ECO:0000256" key="4">
    <source>
        <dbReference type="ARBA" id="ARBA00022825"/>
    </source>
</evidence>
<comment type="caution">
    <text evidence="9">Lacks conserved residue(s) required for the propagation of feature annotation.</text>
</comment>
<name>A0ABD3UDD3_SINWO</name>
<feature type="domain" description="CUB" evidence="12">
    <location>
        <begin position="152"/>
        <end position="260"/>
    </location>
</feature>
<feature type="domain" description="Peptidase S1" evidence="13">
    <location>
        <begin position="309"/>
        <end position="540"/>
    </location>
</feature>
<keyword evidence="15" id="KW-1185">Reference proteome</keyword>
<dbReference type="SUPFAM" id="SSF49854">
    <property type="entry name" value="Spermadhesin, CUB domain"/>
    <property type="match status" value="2"/>
</dbReference>
<feature type="active site" description="Charge relay system" evidence="6">
    <location>
        <position position="350"/>
    </location>
</feature>
<feature type="binding site" evidence="8">
    <location>
        <position position="121"/>
    </location>
    <ligand>
        <name>Ca(2+)</name>
        <dbReference type="ChEBI" id="CHEBI:29108"/>
        <label>2</label>
    </ligand>
</feature>
<dbReference type="Proteomes" id="UP001634394">
    <property type="component" value="Unassembled WGS sequence"/>
</dbReference>
<keyword evidence="8" id="KW-0106">Calcium</keyword>
<evidence type="ECO:0000256" key="2">
    <source>
        <dbReference type="ARBA" id="ARBA00022737"/>
    </source>
</evidence>
<evidence type="ECO:0000256" key="11">
    <source>
        <dbReference type="SAM" id="SignalP"/>
    </source>
</evidence>
<evidence type="ECO:0000259" key="13">
    <source>
        <dbReference type="PROSITE" id="PS50240"/>
    </source>
</evidence>
<dbReference type="PIRSF" id="PIRSF001155">
    <property type="entry name" value="C1r_C1s_MASP"/>
    <property type="match status" value="1"/>
</dbReference>
<feature type="disulfide bond" evidence="7">
    <location>
        <begin position="204"/>
        <end position="226"/>
    </location>
</feature>
<dbReference type="FunFam" id="2.60.120.290:FF:000005">
    <property type="entry name" value="Procollagen C-endopeptidase enhancer 1"/>
    <property type="match status" value="1"/>
</dbReference>
<accession>A0ABD3UDD3</accession>
<dbReference type="PROSITE" id="PS50240">
    <property type="entry name" value="TRYPSIN_DOM"/>
    <property type="match status" value="1"/>
</dbReference>
<feature type="disulfide bond" evidence="7">
    <location>
        <begin position="485"/>
        <end position="516"/>
    </location>
</feature>
<dbReference type="Gene3D" id="2.60.120.290">
    <property type="entry name" value="Spermadhesin, CUB domain"/>
    <property type="match status" value="2"/>
</dbReference>
<feature type="binding site" evidence="8">
    <location>
        <position position="207"/>
    </location>
    <ligand>
        <name>Ca(2+)</name>
        <dbReference type="ChEBI" id="CHEBI:29108"/>
        <label>3</label>
    </ligand>
</feature>
<dbReference type="InterPro" id="IPR018114">
    <property type="entry name" value="TRYPSIN_HIS"/>
</dbReference>
<dbReference type="InterPro" id="IPR024175">
    <property type="entry name" value="Pept_S1A_C1r/C1S/mannan-bd"/>
</dbReference>
<evidence type="ECO:0000256" key="6">
    <source>
        <dbReference type="PIRSR" id="PIRSR001155-1"/>
    </source>
</evidence>
<keyword evidence="8" id="KW-0479">Metal-binding</keyword>
<keyword evidence="11" id="KW-0732">Signal</keyword>
<keyword evidence="1 10" id="KW-0645">Protease</keyword>
<dbReference type="InterPro" id="IPR043504">
    <property type="entry name" value="Peptidase_S1_PA_chymotrypsin"/>
</dbReference>
<protein>
    <submittedName>
        <fullName evidence="14">Uncharacterized protein</fullName>
    </submittedName>
</protein>
<evidence type="ECO:0000313" key="15">
    <source>
        <dbReference type="Proteomes" id="UP001634394"/>
    </source>
</evidence>
<evidence type="ECO:0000256" key="9">
    <source>
        <dbReference type="PROSITE-ProRule" id="PRU00059"/>
    </source>
</evidence>
<dbReference type="InterPro" id="IPR000859">
    <property type="entry name" value="CUB_dom"/>
</dbReference>
<reference evidence="14 15" key="1">
    <citation type="submission" date="2024-11" db="EMBL/GenBank/DDBJ databases">
        <title>Chromosome-level genome assembly of the freshwater bivalve Anodonta woodiana.</title>
        <authorList>
            <person name="Chen X."/>
        </authorList>
    </citation>
    <scope>NUCLEOTIDE SEQUENCE [LARGE SCALE GENOMIC DNA]</scope>
    <source>
        <strain evidence="14">MN2024</strain>
        <tissue evidence="14">Gills</tissue>
    </source>
</reference>
<dbReference type="SMART" id="SM00042">
    <property type="entry name" value="CUB"/>
    <property type="match status" value="2"/>
</dbReference>